<evidence type="ECO:0000256" key="1">
    <source>
        <dbReference type="SAM" id="MobiDB-lite"/>
    </source>
</evidence>
<dbReference type="AlphaFoldDB" id="A0A0W0VLS2"/>
<name>A0A0W0VLS2_9GAMM</name>
<evidence type="ECO:0000313" key="3">
    <source>
        <dbReference type="Proteomes" id="UP000054997"/>
    </source>
</evidence>
<dbReference type="STRING" id="45068.Llon_1130"/>
<evidence type="ECO:0000313" key="2">
    <source>
        <dbReference type="EMBL" id="KTD21032.1"/>
    </source>
</evidence>
<accession>A0A0W0VLS2</accession>
<feature type="region of interest" description="Disordered" evidence="1">
    <location>
        <begin position="1"/>
        <end position="34"/>
    </location>
</feature>
<gene>
    <name evidence="2" type="ORF">Llon_1130</name>
</gene>
<dbReference type="EMBL" id="LNYK01000016">
    <property type="protein sequence ID" value="KTD21032.1"/>
    <property type="molecule type" value="Genomic_DNA"/>
</dbReference>
<keyword evidence="3" id="KW-1185">Reference proteome</keyword>
<proteinExistence type="predicted"/>
<comment type="caution">
    <text evidence="2">The sequence shown here is derived from an EMBL/GenBank/DDBJ whole genome shotgun (WGS) entry which is preliminary data.</text>
</comment>
<dbReference type="RefSeq" id="WP_058529143.1">
    <property type="nucleotide sequence ID" value="NZ_CAAAHZ010000016.1"/>
</dbReference>
<dbReference type="PATRIC" id="fig|45068.5.peg.1215"/>
<feature type="compositionally biased region" description="Basic and acidic residues" evidence="1">
    <location>
        <begin position="1"/>
        <end position="27"/>
    </location>
</feature>
<dbReference type="Proteomes" id="UP000054997">
    <property type="component" value="Unassembled WGS sequence"/>
</dbReference>
<sequence length="207" mass="23495">MTFTHEGHVSGNSQKHEHAKDKSDLSRASDIAEDTYRKIEEKEKKAGALIKEKLIPLIDAYLNHLKRAAGKYHCDGNNNQDAKLAIQDSDAPDYQTIAKKHNLVLELKGGLTRPAEENLTALRRIKRFETALKSIRQEYGNDKSNGLFLSEHRSGLDHFIKTCLNILFVAPIGIYELCRGRSVFFFSKPHGRAFVEEAEREMKLFLG</sequence>
<reference evidence="2 3" key="1">
    <citation type="submission" date="2015-11" db="EMBL/GenBank/DDBJ databases">
        <title>Genomic analysis of 38 Legionella species identifies large and diverse effector repertoires.</title>
        <authorList>
            <person name="Burstein D."/>
            <person name="Amaro F."/>
            <person name="Zusman T."/>
            <person name="Lifshitz Z."/>
            <person name="Cohen O."/>
            <person name="Gilbert J.A."/>
            <person name="Pupko T."/>
            <person name="Shuman H.A."/>
            <person name="Segal G."/>
        </authorList>
    </citation>
    <scope>NUCLEOTIDE SEQUENCE [LARGE SCALE GENOMIC DNA]</scope>
    <source>
        <strain evidence="2 3">ATCC 49505</strain>
    </source>
</reference>
<organism evidence="2 3">
    <name type="scientific">Legionella londiniensis</name>
    <dbReference type="NCBI Taxonomy" id="45068"/>
    <lineage>
        <taxon>Bacteria</taxon>
        <taxon>Pseudomonadati</taxon>
        <taxon>Pseudomonadota</taxon>
        <taxon>Gammaproteobacteria</taxon>
        <taxon>Legionellales</taxon>
        <taxon>Legionellaceae</taxon>
        <taxon>Legionella</taxon>
    </lineage>
</organism>
<protein>
    <submittedName>
        <fullName evidence="2">Uncharacterized protein</fullName>
    </submittedName>
</protein>